<dbReference type="OrthoDB" id="1550938at2"/>
<dbReference type="HOGENOM" id="CLU_077664_0_0_10"/>
<feature type="domain" description="Transcriptional regulator AbiEi antitoxin N-terminal" evidence="1">
    <location>
        <begin position="6"/>
        <end position="97"/>
    </location>
</feature>
<dbReference type="EMBL" id="ACKS01000053">
    <property type="protein sequence ID" value="EFA44328.1"/>
    <property type="molecule type" value="Genomic_DNA"/>
</dbReference>
<proteinExistence type="predicted"/>
<evidence type="ECO:0000313" key="3">
    <source>
        <dbReference type="Proteomes" id="UP000003160"/>
    </source>
</evidence>
<evidence type="ECO:0000259" key="1">
    <source>
        <dbReference type="Pfam" id="PF17194"/>
    </source>
</evidence>
<dbReference type="InterPro" id="IPR021561">
    <property type="entry name" value="AbiEi_3"/>
</dbReference>
<keyword evidence="3" id="KW-1185">Reference proteome</keyword>
<organism evidence="2 3">
    <name type="scientific">Hallella bergensis DSM 17361</name>
    <dbReference type="NCBI Taxonomy" id="585502"/>
    <lineage>
        <taxon>Bacteria</taxon>
        <taxon>Pseudomonadati</taxon>
        <taxon>Bacteroidota</taxon>
        <taxon>Bacteroidia</taxon>
        <taxon>Bacteroidales</taxon>
        <taxon>Prevotellaceae</taxon>
        <taxon>Hallella</taxon>
    </lineage>
</organism>
<gene>
    <name evidence="2" type="ORF">HMPREF0645_1227</name>
</gene>
<dbReference type="Pfam" id="PF17194">
    <property type="entry name" value="AbiEi_3_N"/>
    <property type="match status" value="1"/>
</dbReference>
<sequence length="255" mass="29943">MSVSKEKKINQMLLSGQKNGLLFASWLIEQGYSKQLLSKYRSSAWLSSLCKGVMYRTGDKLSAFGALQSFNDQLGKRFHIAAHSALELWGFNHYVPMGKTLLMVSTGSSDKMPRWMKFDVFDREFKFFKTEVFIYEQITTLTYLDWNLLTSSPEQAFMECLLLAPRQYDYMDLFYIMEQLTTLRSNIVQSLLETTKHYKMKRLFLYMAEKAGHYWYEELDLTKIELGTHKLQLVKSGVYISKYKMVVPKELNDYE</sequence>
<reference evidence="2 3" key="1">
    <citation type="submission" date="2009-10" db="EMBL/GenBank/DDBJ databases">
        <authorList>
            <person name="Qin X."/>
            <person name="Bachman B."/>
            <person name="Battles P."/>
            <person name="Bell A."/>
            <person name="Bess C."/>
            <person name="Bickham C."/>
            <person name="Chaboub L."/>
            <person name="Chen D."/>
            <person name="Coyle M."/>
            <person name="Deiros D.R."/>
            <person name="Dinh H."/>
            <person name="Forbes L."/>
            <person name="Fowler G."/>
            <person name="Francisco L."/>
            <person name="Fu Q."/>
            <person name="Gubbala S."/>
            <person name="Hale W."/>
            <person name="Han Y."/>
            <person name="Hemphill L."/>
            <person name="Highlander S.K."/>
            <person name="Hirani K."/>
            <person name="Hogues M."/>
            <person name="Jackson L."/>
            <person name="Jakkamsetti A."/>
            <person name="Javaid M."/>
            <person name="Jiang H."/>
            <person name="Korchina V."/>
            <person name="Kovar C."/>
            <person name="Lara F."/>
            <person name="Lee S."/>
            <person name="Mata R."/>
            <person name="Mathew T."/>
            <person name="Moen C."/>
            <person name="Morales K."/>
            <person name="Munidasa M."/>
            <person name="Nazareth L."/>
            <person name="Ngo R."/>
            <person name="Nguyen L."/>
            <person name="Okwuonu G."/>
            <person name="Ongeri F."/>
            <person name="Patil S."/>
            <person name="Petrosino J."/>
            <person name="Pham C."/>
            <person name="Pham P."/>
            <person name="Pu L.-L."/>
            <person name="Puazo M."/>
            <person name="Raj R."/>
            <person name="Reid J."/>
            <person name="Rouhana J."/>
            <person name="Saada N."/>
            <person name="Shang Y."/>
            <person name="Simmons D."/>
            <person name="Thornton R."/>
            <person name="Warren J."/>
            <person name="Weissenberger G."/>
            <person name="Zhang J."/>
            <person name="Zhang L."/>
            <person name="Zhou C."/>
            <person name="Zhu D."/>
            <person name="Muzny D."/>
            <person name="Worley K."/>
            <person name="Gibbs R."/>
        </authorList>
    </citation>
    <scope>NUCLEOTIDE SEQUENCE [LARGE SCALE GENOMIC DNA]</scope>
    <source>
        <strain evidence="2 3">DSM 17361</strain>
    </source>
</reference>
<dbReference type="InterPro" id="IPR033455">
    <property type="entry name" value="AbiEi_3_N"/>
</dbReference>
<dbReference type="AlphaFoldDB" id="D1PW92"/>
<comment type="caution">
    <text evidence="2">The sequence shown here is derived from an EMBL/GenBank/DDBJ whole genome shotgun (WGS) entry which is preliminary data.</text>
</comment>
<dbReference type="Pfam" id="PF11459">
    <property type="entry name" value="AbiEi_3"/>
    <property type="match status" value="1"/>
</dbReference>
<dbReference type="eggNOG" id="COG5340">
    <property type="taxonomic scope" value="Bacteria"/>
</dbReference>
<protein>
    <recommendedName>
        <fullName evidence="1">Transcriptional regulator AbiEi antitoxin N-terminal domain-containing protein</fullName>
    </recommendedName>
</protein>
<accession>D1PW92</accession>
<name>D1PW92_9BACT</name>
<dbReference type="RefSeq" id="WP_007173332.1">
    <property type="nucleotide sequence ID" value="NZ_GG704780.1"/>
</dbReference>
<dbReference type="Proteomes" id="UP000003160">
    <property type="component" value="Unassembled WGS sequence"/>
</dbReference>
<evidence type="ECO:0000313" key="2">
    <source>
        <dbReference type="EMBL" id="EFA44328.1"/>
    </source>
</evidence>